<accession>A0A8J2WNN9</accession>
<feature type="compositionally biased region" description="Pro residues" evidence="1">
    <location>
        <begin position="551"/>
        <end position="562"/>
    </location>
</feature>
<feature type="region of interest" description="Disordered" evidence="1">
    <location>
        <begin position="543"/>
        <end position="565"/>
    </location>
</feature>
<gene>
    <name evidence="2" type="ORF">PECAL_4P17570</name>
</gene>
<name>A0A8J2WNN9_9STRA</name>
<sequence length="728" mass="79064">MVQGGNPRGKSKRGARALASIKGGEAVPPEQNATAWAQRLGITDPKAMKAFIIDFLRLEPATQGLPVPPSDGSRCTICRRKLFLDSHNKFECNGLCTSGVKAKTILALRGQGKTISVGRTGGQHVTTYKTMSEHAREWHRRIGGGVDVQTFATFWASLPAEYRATTAPPSEGEPCPHCKKPIKFQRKMVWRGSTLSKTRMKSESTGGKLSEKCDGACNVQNGKGVVIILNAWTDAGHAFVELKDPAAEPRQPPRRAAPKKKPRAPAPAPAPPPAEVDLDACTLHKPQKEEEKRDVSPRPKSRPKARRATQAAPKDWFQAPTRQEALDAAAESEPRRQRTGSAWSASSEKAAPAPSTRGLVVVCVGLPGAGKSTFFQKHFAAVPGIVRCCQDVLKSRQRVIDAVDAALQRGDAAFVDRTNVNKEQRAHWVRLAKRHGARCVALEFRTPADLCAQRCEARENHEGGVDRTNRECRRIVRIMSDEFRPIRKNEGFDQIFCVDEDYAPTKSVAAIKGMIPYRPGATSVDAAAPAFVPGAPPPANPTWVHSSSRFVPPPAAQPPRWAPPQEDADLARALAASRADMHARPPPVPSVDADLERALAASVAESYAPSYVQSTADIVDDDADDDFDLRRALAASLAETRPATSYYAPPPAASYAPPPASYAPPPPAGPRGEAEVLLREMGISPHLADLFVQQEISRDVAQAVERADLEGLLSEPDIQKFLRWQRVH</sequence>
<protein>
    <submittedName>
        <fullName evidence="2">Uncharacterized protein</fullName>
    </submittedName>
</protein>
<feature type="compositionally biased region" description="Basic residues" evidence="1">
    <location>
        <begin position="252"/>
        <end position="263"/>
    </location>
</feature>
<dbReference type="InterPro" id="IPR003903">
    <property type="entry name" value="UIM_dom"/>
</dbReference>
<organism evidence="2 3">
    <name type="scientific">Pelagomonas calceolata</name>
    <dbReference type="NCBI Taxonomy" id="35677"/>
    <lineage>
        <taxon>Eukaryota</taxon>
        <taxon>Sar</taxon>
        <taxon>Stramenopiles</taxon>
        <taxon>Ochrophyta</taxon>
        <taxon>Pelagophyceae</taxon>
        <taxon>Pelagomonadales</taxon>
        <taxon>Pelagomonadaceae</taxon>
        <taxon>Pelagomonas</taxon>
    </lineage>
</organism>
<feature type="compositionally biased region" description="Pro residues" evidence="1">
    <location>
        <begin position="653"/>
        <end position="669"/>
    </location>
</feature>
<feature type="compositionally biased region" description="Low complexity" evidence="1">
    <location>
        <begin position="341"/>
        <end position="351"/>
    </location>
</feature>
<dbReference type="AlphaFoldDB" id="A0A8J2WNN9"/>
<comment type="caution">
    <text evidence="2">The sequence shown here is derived from an EMBL/GenBank/DDBJ whole genome shotgun (WGS) entry which is preliminary data.</text>
</comment>
<reference evidence="2" key="1">
    <citation type="submission" date="2021-11" db="EMBL/GenBank/DDBJ databases">
        <authorList>
            <consortium name="Genoscope - CEA"/>
            <person name="William W."/>
        </authorList>
    </citation>
    <scope>NUCLEOTIDE SEQUENCE</scope>
</reference>
<dbReference type="InterPro" id="IPR027417">
    <property type="entry name" value="P-loop_NTPase"/>
</dbReference>
<keyword evidence="3" id="KW-1185">Reference proteome</keyword>
<dbReference type="EMBL" id="CAKKNE010000004">
    <property type="protein sequence ID" value="CAH0374475.1"/>
    <property type="molecule type" value="Genomic_DNA"/>
</dbReference>
<dbReference type="PANTHER" id="PTHR12083:SF9">
    <property type="entry name" value="BIFUNCTIONAL POLYNUCLEOTIDE PHOSPHATASE_KINASE"/>
    <property type="match status" value="1"/>
</dbReference>
<dbReference type="SMART" id="SM00726">
    <property type="entry name" value="UIM"/>
    <property type="match status" value="3"/>
</dbReference>
<dbReference type="GO" id="GO:0046404">
    <property type="term" value="F:ATP-dependent polydeoxyribonucleotide 5'-hydroxyl-kinase activity"/>
    <property type="evidence" value="ECO:0007669"/>
    <property type="project" value="TreeGrafter"/>
</dbReference>
<dbReference type="Pfam" id="PF02809">
    <property type="entry name" value="UIM"/>
    <property type="match status" value="3"/>
</dbReference>
<dbReference type="GO" id="GO:0003690">
    <property type="term" value="F:double-stranded DNA binding"/>
    <property type="evidence" value="ECO:0007669"/>
    <property type="project" value="TreeGrafter"/>
</dbReference>
<feature type="region of interest" description="Disordered" evidence="1">
    <location>
        <begin position="242"/>
        <end position="351"/>
    </location>
</feature>
<dbReference type="Pfam" id="PF13671">
    <property type="entry name" value="AAA_33"/>
    <property type="match status" value="1"/>
</dbReference>
<dbReference type="OrthoDB" id="19045at2759"/>
<feature type="region of interest" description="Disordered" evidence="1">
    <location>
        <begin position="653"/>
        <end position="672"/>
    </location>
</feature>
<feature type="compositionally biased region" description="Pro residues" evidence="1">
    <location>
        <begin position="264"/>
        <end position="274"/>
    </location>
</feature>
<evidence type="ECO:0000313" key="2">
    <source>
        <dbReference type="EMBL" id="CAH0374475.1"/>
    </source>
</evidence>
<dbReference type="Proteomes" id="UP000789595">
    <property type="component" value="Unassembled WGS sequence"/>
</dbReference>
<evidence type="ECO:0000256" key="1">
    <source>
        <dbReference type="SAM" id="MobiDB-lite"/>
    </source>
</evidence>
<dbReference type="SUPFAM" id="SSF52540">
    <property type="entry name" value="P-loop containing nucleoside triphosphate hydrolases"/>
    <property type="match status" value="1"/>
</dbReference>
<evidence type="ECO:0000313" key="3">
    <source>
        <dbReference type="Proteomes" id="UP000789595"/>
    </source>
</evidence>
<proteinExistence type="predicted"/>
<dbReference type="Gene3D" id="3.40.50.300">
    <property type="entry name" value="P-loop containing nucleotide triphosphate hydrolases"/>
    <property type="match status" value="1"/>
</dbReference>
<dbReference type="GO" id="GO:0006281">
    <property type="term" value="P:DNA repair"/>
    <property type="evidence" value="ECO:0007669"/>
    <property type="project" value="TreeGrafter"/>
</dbReference>
<dbReference type="GO" id="GO:0046403">
    <property type="term" value="F:polynucleotide 3'-phosphatase activity"/>
    <property type="evidence" value="ECO:0007669"/>
    <property type="project" value="TreeGrafter"/>
</dbReference>
<feature type="compositionally biased region" description="Basic and acidic residues" evidence="1">
    <location>
        <begin position="286"/>
        <end position="297"/>
    </location>
</feature>
<dbReference type="PANTHER" id="PTHR12083">
    <property type="entry name" value="BIFUNCTIONAL POLYNUCLEOTIDE PHOSPHATASE/KINASE"/>
    <property type="match status" value="1"/>
</dbReference>